<dbReference type="PANTHER" id="PTHR23427">
    <property type="entry name" value="SURFEIT LOCUS PROTEIN"/>
    <property type="match status" value="1"/>
</dbReference>
<evidence type="ECO:0000256" key="7">
    <source>
        <dbReference type="SAM" id="MobiDB-lite"/>
    </source>
</evidence>
<evidence type="ECO:0000256" key="1">
    <source>
        <dbReference type="ARBA" id="ARBA00004370"/>
    </source>
</evidence>
<feature type="transmembrane region" description="Helical" evidence="6">
    <location>
        <begin position="12"/>
        <end position="31"/>
    </location>
</feature>
<sequence length="277" mass="31066">MRFLLSRRWLGYFALLVVFATVCGFLSSWQFDRREQRVDANHLVQTNFDAEARPIEEVLPTVDSFNADQEWLSVLVEGEYLEDEQLLVRGRPRDGLPGFEILTPLETSDGRIFIVNRGWLPTGAEQDHPDSVPAAPAGEVSVTARLKPSEPEIPGRSAPEGQIATIHVETFAANLGEDRTYSDAYGLLRSETPSGETGALVPKPELTEGNHLSYAFQWIIFAIIALVGLVYGVREEFRERNADDPRVLAAKKREAERKARAKKSQADYEDELIDSQH</sequence>
<dbReference type="EMBL" id="PXVD01000009">
    <property type="protein sequence ID" value="MDJ1371132.1"/>
    <property type="molecule type" value="Genomic_DNA"/>
</dbReference>
<keyword evidence="6" id="KW-1003">Cell membrane</keyword>
<evidence type="ECO:0000256" key="6">
    <source>
        <dbReference type="RuleBase" id="RU363076"/>
    </source>
</evidence>
<gene>
    <name evidence="8" type="ORF">C7K25_07095</name>
</gene>
<reference evidence="8" key="2">
    <citation type="journal article" date="2022" name="Sci. Rep.">
        <title>In silico prediction of the enzymes involved in the degradation of the herbicide molinate by Gulosibacter molinativorax ON4T.</title>
        <authorList>
            <person name="Lopes A.R."/>
            <person name="Bunin E."/>
            <person name="Viana A.T."/>
            <person name="Froufe H."/>
            <person name="Munoz-Merida A."/>
            <person name="Pinho D."/>
            <person name="Figueiredo J."/>
            <person name="Barroso C."/>
            <person name="Vaz-Moreira I."/>
            <person name="Bellanger X."/>
            <person name="Egas C."/>
            <person name="Nunes O.C."/>
        </authorList>
    </citation>
    <scope>NUCLEOTIDE SEQUENCE</scope>
    <source>
        <strain evidence="8">ON4</strain>
    </source>
</reference>
<proteinExistence type="inferred from homology"/>
<dbReference type="InterPro" id="IPR045214">
    <property type="entry name" value="Surf1/Surf4"/>
</dbReference>
<keyword evidence="3 6" id="KW-0812">Transmembrane</keyword>
<keyword evidence="9" id="KW-1185">Reference proteome</keyword>
<feature type="region of interest" description="Disordered" evidence="7">
    <location>
        <begin position="252"/>
        <end position="277"/>
    </location>
</feature>
<evidence type="ECO:0000313" key="8">
    <source>
        <dbReference type="EMBL" id="MDJ1371132.1"/>
    </source>
</evidence>
<accession>A0ABT7C7K4</accession>
<evidence type="ECO:0000256" key="3">
    <source>
        <dbReference type="ARBA" id="ARBA00022692"/>
    </source>
</evidence>
<feature type="transmembrane region" description="Helical" evidence="6">
    <location>
        <begin position="214"/>
        <end position="233"/>
    </location>
</feature>
<keyword evidence="5 6" id="KW-0472">Membrane</keyword>
<evidence type="ECO:0000313" key="9">
    <source>
        <dbReference type="Proteomes" id="UP001170379"/>
    </source>
</evidence>
<comment type="subcellular location">
    <subcellularLocation>
        <location evidence="6">Cell membrane</location>
        <topology evidence="6">Multi-pass membrane protein</topology>
    </subcellularLocation>
    <subcellularLocation>
        <location evidence="1">Membrane</location>
    </subcellularLocation>
</comment>
<dbReference type="PANTHER" id="PTHR23427:SF2">
    <property type="entry name" value="SURFEIT LOCUS PROTEIN 1"/>
    <property type="match status" value="1"/>
</dbReference>
<evidence type="ECO:0000256" key="5">
    <source>
        <dbReference type="ARBA" id="ARBA00023136"/>
    </source>
</evidence>
<dbReference type="Proteomes" id="UP001170379">
    <property type="component" value="Unassembled WGS sequence"/>
</dbReference>
<feature type="compositionally biased region" description="Acidic residues" evidence="7">
    <location>
        <begin position="267"/>
        <end position="277"/>
    </location>
</feature>
<organism evidence="8 9">
    <name type="scientific">Gulosibacter molinativorax</name>
    <dbReference type="NCBI Taxonomy" id="256821"/>
    <lineage>
        <taxon>Bacteria</taxon>
        <taxon>Bacillati</taxon>
        <taxon>Actinomycetota</taxon>
        <taxon>Actinomycetes</taxon>
        <taxon>Micrococcales</taxon>
        <taxon>Microbacteriaceae</taxon>
        <taxon>Gulosibacter</taxon>
    </lineage>
</organism>
<keyword evidence="4 6" id="KW-1133">Transmembrane helix</keyword>
<comment type="caution">
    <text evidence="8">The sequence shown here is derived from an EMBL/GenBank/DDBJ whole genome shotgun (WGS) entry which is preliminary data.</text>
</comment>
<dbReference type="InterPro" id="IPR002994">
    <property type="entry name" value="Surf1/Shy1"/>
</dbReference>
<evidence type="ECO:0000256" key="2">
    <source>
        <dbReference type="ARBA" id="ARBA00007165"/>
    </source>
</evidence>
<dbReference type="CDD" id="cd06662">
    <property type="entry name" value="SURF1"/>
    <property type="match status" value="1"/>
</dbReference>
<dbReference type="PROSITE" id="PS50895">
    <property type="entry name" value="SURF1"/>
    <property type="match status" value="1"/>
</dbReference>
<dbReference type="Pfam" id="PF02104">
    <property type="entry name" value="SURF1"/>
    <property type="match status" value="1"/>
</dbReference>
<reference evidence="8" key="1">
    <citation type="submission" date="2018-03" db="EMBL/GenBank/DDBJ databases">
        <authorList>
            <person name="Nunes O.C."/>
            <person name="Lopes A.R."/>
            <person name="Froufe H."/>
            <person name="Munoz-Merida A."/>
            <person name="Barroso C."/>
            <person name="Egas C."/>
        </authorList>
    </citation>
    <scope>NUCLEOTIDE SEQUENCE</scope>
    <source>
        <strain evidence="8">ON4</strain>
    </source>
</reference>
<evidence type="ECO:0000256" key="4">
    <source>
        <dbReference type="ARBA" id="ARBA00022989"/>
    </source>
</evidence>
<comment type="similarity">
    <text evidence="2 6">Belongs to the SURF1 family.</text>
</comment>
<name>A0ABT7C7K4_9MICO</name>
<protein>
    <recommendedName>
        <fullName evidence="6">SURF1-like protein</fullName>
    </recommendedName>
</protein>